<dbReference type="InterPro" id="IPR029471">
    <property type="entry name" value="HNH_5"/>
</dbReference>
<organism evidence="2">
    <name type="scientific">hydrothermal vent metagenome</name>
    <dbReference type="NCBI Taxonomy" id="652676"/>
    <lineage>
        <taxon>unclassified sequences</taxon>
        <taxon>metagenomes</taxon>
        <taxon>ecological metagenomes</taxon>
    </lineage>
</organism>
<dbReference type="GO" id="GO:0004519">
    <property type="term" value="F:endonuclease activity"/>
    <property type="evidence" value="ECO:0007669"/>
    <property type="project" value="UniProtKB-KW"/>
</dbReference>
<dbReference type="InterPro" id="IPR052892">
    <property type="entry name" value="NA-targeting_endonuclease"/>
</dbReference>
<dbReference type="CDD" id="cd00085">
    <property type="entry name" value="HNHc"/>
    <property type="match status" value="1"/>
</dbReference>
<sequence>MVAVLLLNASYEPLAVIPKRRALSLLMREVVDAATEEVVSLVGSASTLEIPTVLRLRRYVNVPQRGASWSRRAVLRRDTFTCIFCGVQPGSSQNGRILRHHDFSVDHLVPKSRSGRNSWTNTACACSTCNNRKGSRLPHEAGMKLLWEPKTPRVDYLVASGSVPEAWKIYLRV</sequence>
<keyword evidence="2" id="KW-0378">Hydrolase</keyword>
<reference evidence="2" key="1">
    <citation type="submission" date="2018-06" db="EMBL/GenBank/DDBJ databases">
        <authorList>
            <person name="Zhirakovskaya E."/>
        </authorList>
    </citation>
    <scope>NUCLEOTIDE SEQUENCE</scope>
</reference>
<keyword evidence="2" id="KW-0255">Endonuclease</keyword>
<proteinExistence type="predicted"/>
<gene>
    <name evidence="2" type="ORF">MNBD_CHLOROFLEXI01-1241</name>
</gene>
<dbReference type="SMART" id="SM00507">
    <property type="entry name" value="HNHc"/>
    <property type="match status" value="1"/>
</dbReference>
<dbReference type="PANTHER" id="PTHR33877">
    <property type="entry name" value="SLL1193 PROTEIN"/>
    <property type="match status" value="1"/>
</dbReference>
<dbReference type="Pfam" id="PF14279">
    <property type="entry name" value="HNH_5"/>
    <property type="match status" value="1"/>
</dbReference>
<evidence type="ECO:0000259" key="1">
    <source>
        <dbReference type="SMART" id="SM00507"/>
    </source>
</evidence>
<dbReference type="Gene3D" id="1.10.30.50">
    <property type="match status" value="1"/>
</dbReference>
<keyword evidence="2" id="KW-0540">Nuclease</keyword>
<dbReference type="PANTHER" id="PTHR33877:SF2">
    <property type="entry name" value="OS07G0170200 PROTEIN"/>
    <property type="match status" value="1"/>
</dbReference>
<dbReference type="EMBL" id="UOEU01000271">
    <property type="protein sequence ID" value="VAW31689.1"/>
    <property type="molecule type" value="Genomic_DNA"/>
</dbReference>
<dbReference type="AlphaFoldDB" id="A0A3B0V4D4"/>
<evidence type="ECO:0000313" key="2">
    <source>
        <dbReference type="EMBL" id="VAW31689.1"/>
    </source>
</evidence>
<dbReference type="InterPro" id="IPR003615">
    <property type="entry name" value="HNH_nuc"/>
</dbReference>
<feature type="domain" description="HNH nuclease" evidence="1">
    <location>
        <begin position="69"/>
        <end position="131"/>
    </location>
</feature>
<protein>
    <submittedName>
        <fullName evidence="2">HNH endonuclease family protein</fullName>
    </submittedName>
</protein>
<accession>A0A3B0V4D4</accession>
<name>A0A3B0V4D4_9ZZZZ</name>